<evidence type="ECO:0000256" key="1">
    <source>
        <dbReference type="ARBA" id="ARBA00022612"/>
    </source>
</evidence>
<dbReference type="Pfam" id="PF17289">
    <property type="entry name" value="Terminase_6C"/>
    <property type="match status" value="1"/>
</dbReference>
<keyword evidence="3" id="KW-0067">ATP-binding</keyword>
<organism evidence="8">
    <name type="scientific">Myoviridae sp. ctT3B27</name>
    <dbReference type="NCBI Taxonomy" id="2826655"/>
    <lineage>
        <taxon>Viruses</taxon>
        <taxon>Duplodnaviria</taxon>
        <taxon>Heunggongvirae</taxon>
        <taxon>Uroviricota</taxon>
        <taxon>Caudoviricetes</taxon>
    </lineage>
</organism>
<dbReference type="EMBL" id="BK015116">
    <property type="protein sequence ID" value="DAD91581.1"/>
    <property type="molecule type" value="Genomic_DNA"/>
</dbReference>
<dbReference type="InterPro" id="IPR027417">
    <property type="entry name" value="P-loop_NTPase"/>
</dbReference>
<feature type="region of interest" description="Disordered" evidence="5">
    <location>
        <begin position="96"/>
        <end position="126"/>
    </location>
</feature>
<keyword evidence="2" id="KW-0547">Nucleotide-binding</keyword>
<evidence type="ECO:0000256" key="5">
    <source>
        <dbReference type="SAM" id="MobiDB-lite"/>
    </source>
</evidence>
<feature type="domain" description="Terminase large subunit gp17-like C-terminal" evidence="7">
    <location>
        <begin position="410"/>
        <end position="571"/>
    </location>
</feature>
<sequence>MNMTPVNPDLDPRRQAMFLYFQGLRIARIAEMLGEKPATVHSWKKRDEWNKYGPLDQMQLTTAARYCQLIMKPEKEGRDFKEIDLLARQSERHARIGKFNGGGNEADLNPNVGNRNKGPRRQPEKNVFTDEQIEKLEDIFRDSMFGYQRNWWEAGNKHRIRNILKSRQIGATFYFAREALIDAITTGRNQIFLSASKAQAHVFKQYIIDFAKEVEVELKGDPMTLGNGATLYFLGTNARTAQSYHGNLYLDEYFWIPRFQELRKVASGMALHKKWRQTYFSTPSSLTHSAYPFWSGALYNKGRAKADRIDLDLTHRHLAPGILCPDGQYRQIITVEDAVKGGCNLFDLDQLRQEYSQDEYQNLLMCEFVDDLASVFPLTMLQGCMVDSWEVWNDFEPLLQRPFGWRQVWIGYDPAKGTQNGDSAGCVVISPPDVPGGKFRILEKHQWRGMDFRAQAAAIEQLTKQYNVTYIGIDSTGVGHGVYQNVKAFFPAAREFVYNPNVKNALVLKAYDIISHHRLEFDAGHTDIAQSFMAIRRSTTASGNRPTYEASRSEEASHADLAWATMHALFNEPLEGITTGNTNIVEIY</sequence>
<proteinExistence type="predicted"/>
<evidence type="ECO:0000256" key="3">
    <source>
        <dbReference type="ARBA" id="ARBA00022840"/>
    </source>
</evidence>
<dbReference type="InterPro" id="IPR010332">
    <property type="entry name" value="ATPase_terminase-su_N"/>
</dbReference>
<dbReference type="Pfam" id="PF06056">
    <property type="entry name" value="Terminase_5"/>
    <property type="match status" value="1"/>
</dbReference>
<reference evidence="8" key="1">
    <citation type="journal article" date="2021" name="Proc. Natl. Acad. Sci. U.S.A.">
        <title>A Catalog of Tens of Thousands of Viruses from Human Metagenomes Reveals Hidden Associations with Chronic Diseases.</title>
        <authorList>
            <person name="Tisza M.J."/>
            <person name="Buck C.B."/>
        </authorList>
    </citation>
    <scope>NUCLEOTIDE SEQUENCE</scope>
    <source>
        <strain evidence="8">CtT3B27</strain>
    </source>
</reference>
<feature type="domain" description="Terminase ATPase subunit N-terminal" evidence="6">
    <location>
        <begin position="11"/>
        <end position="68"/>
    </location>
</feature>
<keyword evidence="1" id="KW-1188">Viral release from host cell</keyword>
<keyword evidence="4" id="KW-0231">Viral genome packaging</keyword>
<name>A0A8S5N9X4_9CAUD</name>
<evidence type="ECO:0000313" key="8">
    <source>
        <dbReference type="EMBL" id="DAD91581.1"/>
    </source>
</evidence>
<dbReference type="Pfam" id="PF03237">
    <property type="entry name" value="Terminase_6N"/>
    <property type="match status" value="1"/>
</dbReference>
<evidence type="ECO:0000256" key="2">
    <source>
        <dbReference type="ARBA" id="ARBA00022741"/>
    </source>
</evidence>
<dbReference type="Gene3D" id="3.30.420.240">
    <property type="match status" value="1"/>
</dbReference>
<protein>
    <submittedName>
        <fullName evidence="8">Large terminase</fullName>
    </submittedName>
</protein>
<evidence type="ECO:0000256" key="4">
    <source>
        <dbReference type="ARBA" id="ARBA00023219"/>
    </source>
</evidence>
<dbReference type="GO" id="GO:0005524">
    <property type="term" value="F:ATP binding"/>
    <property type="evidence" value="ECO:0007669"/>
    <property type="project" value="UniProtKB-KW"/>
</dbReference>
<accession>A0A8S5N9X4</accession>
<dbReference type="InterPro" id="IPR035421">
    <property type="entry name" value="Terminase_6C"/>
</dbReference>
<dbReference type="Gene3D" id="3.40.50.300">
    <property type="entry name" value="P-loop containing nucleotide triphosphate hydrolases"/>
    <property type="match status" value="1"/>
</dbReference>
<evidence type="ECO:0000259" key="7">
    <source>
        <dbReference type="Pfam" id="PF17289"/>
    </source>
</evidence>
<evidence type="ECO:0000259" key="6">
    <source>
        <dbReference type="Pfam" id="PF06056"/>
    </source>
</evidence>